<name>A0AAD6YBL2_9AGAR</name>
<comment type="caution">
    <text evidence="2">The sequence shown here is derived from an EMBL/GenBank/DDBJ whole genome shotgun (WGS) entry which is preliminary data.</text>
</comment>
<evidence type="ECO:0000313" key="3">
    <source>
        <dbReference type="Proteomes" id="UP001219525"/>
    </source>
</evidence>
<dbReference type="Proteomes" id="UP001219525">
    <property type="component" value="Unassembled WGS sequence"/>
</dbReference>
<accession>A0AAD6YBL2</accession>
<evidence type="ECO:0000313" key="2">
    <source>
        <dbReference type="EMBL" id="KAJ7207554.1"/>
    </source>
</evidence>
<organism evidence="2 3">
    <name type="scientific">Mycena pura</name>
    <dbReference type="NCBI Taxonomy" id="153505"/>
    <lineage>
        <taxon>Eukaryota</taxon>
        <taxon>Fungi</taxon>
        <taxon>Dikarya</taxon>
        <taxon>Basidiomycota</taxon>
        <taxon>Agaricomycotina</taxon>
        <taxon>Agaricomycetes</taxon>
        <taxon>Agaricomycetidae</taxon>
        <taxon>Agaricales</taxon>
        <taxon>Marasmiineae</taxon>
        <taxon>Mycenaceae</taxon>
        <taxon>Mycena</taxon>
    </lineage>
</organism>
<keyword evidence="3" id="KW-1185">Reference proteome</keyword>
<reference evidence="2" key="1">
    <citation type="submission" date="2023-03" db="EMBL/GenBank/DDBJ databases">
        <title>Massive genome expansion in bonnet fungi (Mycena s.s.) driven by repeated elements and novel gene families across ecological guilds.</title>
        <authorList>
            <consortium name="Lawrence Berkeley National Laboratory"/>
            <person name="Harder C.B."/>
            <person name="Miyauchi S."/>
            <person name="Viragh M."/>
            <person name="Kuo A."/>
            <person name="Thoen E."/>
            <person name="Andreopoulos B."/>
            <person name="Lu D."/>
            <person name="Skrede I."/>
            <person name="Drula E."/>
            <person name="Henrissat B."/>
            <person name="Morin E."/>
            <person name="Kohler A."/>
            <person name="Barry K."/>
            <person name="LaButti K."/>
            <person name="Morin E."/>
            <person name="Salamov A."/>
            <person name="Lipzen A."/>
            <person name="Mereny Z."/>
            <person name="Hegedus B."/>
            <person name="Baldrian P."/>
            <person name="Stursova M."/>
            <person name="Weitz H."/>
            <person name="Taylor A."/>
            <person name="Grigoriev I.V."/>
            <person name="Nagy L.G."/>
            <person name="Martin F."/>
            <person name="Kauserud H."/>
        </authorList>
    </citation>
    <scope>NUCLEOTIDE SEQUENCE</scope>
    <source>
        <strain evidence="2">9144</strain>
    </source>
</reference>
<dbReference type="EMBL" id="JARJCW010000036">
    <property type="protein sequence ID" value="KAJ7207554.1"/>
    <property type="molecule type" value="Genomic_DNA"/>
</dbReference>
<feature type="region of interest" description="Disordered" evidence="1">
    <location>
        <begin position="1"/>
        <end position="26"/>
    </location>
</feature>
<sequence length="343" mass="38636">MPSESAVPSLNEDIRERRRTTSHRSYQAQEYISGAPSPYIKLGHSRAVRPTARGDPDSELEGAKFTRRYYDLLEPTLLRKIEQHQSHQKQQFCEVRTVRYLFHPCADLCAARAYFPPRRWRRAPPARTYGQQFGALTGSARASAGSAKCCPASLRRLYYLPTLYELQIVSVGAVPSARQCILFLPVERAVPRERVDSRNIGLPVALEREESIVGIYTSLVVKLMGILGRVQDVINLFQQTEGTGLSGRCGRPGSSFAINQWADSIPNEDQFPFRLIDAWNVKNALHALVMCIRMPDSRESWVRLPGREHTRAMDKALPLALRRLQLAAQAGGRIKTCTRHLGV</sequence>
<evidence type="ECO:0000256" key="1">
    <source>
        <dbReference type="SAM" id="MobiDB-lite"/>
    </source>
</evidence>
<proteinExistence type="predicted"/>
<gene>
    <name evidence="2" type="ORF">GGX14DRAFT_635506</name>
</gene>
<protein>
    <submittedName>
        <fullName evidence="2">Uncharacterized protein</fullName>
    </submittedName>
</protein>
<dbReference type="AlphaFoldDB" id="A0AAD6YBL2"/>